<protein>
    <submittedName>
        <fullName evidence="1">Uncharacterized protein</fullName>
    </submittedName>
</protein>
<evidence type="ECO:0000313" key="2">
    <source>
        <dbReference type="Proteomes" id="UP000271889"/>
    </source>
</evidence>
<dbReference type="PANTHER" id="PTHR21523:SF44">
    <property type="entry name" value="MLT-TEN (MLT-10) RELATED"/>
    <property type="match status" value="1"/>
</dbReference>
<name>A0A3P6RXV4_CYLGO</name>
<proteinExistence type="predicted"/>
<dbReference type="EMBL" id="UYRV01001363">
    <property type="protein sequence ID" value="VDK46788.1"/>
    <property type="molecule type" value="Genomic_DNA"/>
</dbReference>
<gene>
    <name evidence="1" type="ORF">CGOC_LOCUS859</name>
</gene>
<evidence type="ECO:0000313" key="1">
    <source>
        <dbReference type="EMBL" id="VDK46788.1"/>
    </source>
</evidence>
<keyword evidence="2" id="KW-1185">Reference proteome</keyword>
<dbReference type="OrthoDB" id="5917548at2759"/>
<dbReference type="Pfam" id="PF04870">
    <property type="entry name" value="Moulting_cycle"/>
    <property type="match status" value="1"/>
</dbReference>
<reference evidence="1 2" key="1">
    <citation type="submission" date="2018-11" db="EMBL/GenBank/DDBJ databases">
        <authorList>
            <consortium name="Pathogen Informatics"/>
        </authorList>
    </citation>
    <scope>NUCLEOTIDE SEQUENCE [LARGE SCALE GENOMIC DNA]</scope>
</reference>
<dbReference type="InterPro" id="IPR006954">
    <property type="entry name" value="Mlt-10-like"/>
</dbReference>
<dbReference type="AlphaFoldDB" id="A0A3P6RXV4"/>
<organism evidence="1 2">
    <name type="scientific">Cylicostephanus goldi</name>
    <name type="common">Nematode worm</name>
    <dbReference type="NCBI Taxonomy" id="71465"/>
    <lineage>
        <taxon>Eukaryota</taxon>
        <taxon>Metazoa</taxon>
        <taxon>Ecdysozoa</taxon>
        <taxon>Nematoda</taxon>
        <taxon>Chromadorea</taxon>
        <taxon>Rhabditida</taxon>
        <taxon>Rhabditina</taxon>
        <taxon>Rhabditomorpha</taxon>
        <taxon>Strongyloidea</taxon>
        <taxon>Strongylidae</taxon>
        <taxon>Cylicostephanus</taxon>
    </lineage>
</organism>
<dbReference type="PANTHER" id="PTHR21523">
    <property type="match status" value="1"/>
</dbReference>
<accession>A0A3P6RXV4</accession>
<sequence length="177" mass="19674">MEPSKSAVNKVAGLFVSLFGKTSANELPEKWSTTYKSILKLSKYIEKNENSPGTRVYNTRIYDLVIDGKGTQQSSEVNLPPFLQSAFDIVKSFNGAKNARVLSPRFAPLLPDRTSTKGFLSPSIFPFYKDDTEQQILPVPKMLESAGMNGKDRERLLEMIMEVSGARDTVDKAMKAS</sequence>
<dbReference type="Proteomes" id="UP000271889">
    <property type="component" value="Unassembled WGS sequence"/>
</dbReference>